<dbReference type="InterPro" id="IPR000119">
    <property type="entry name" value="Hist_DNA-bd"/>
</dbReference>
<keyword evidence="1" id="KW-0238">DNA-binding</keyword>
<dbReference type="InterPro" id="IPR010992">
    <property type="entry name" value="IHF-like_DNA-bd_dom_sf"/>
</dbReference>
<dbReference type="Gene3D" id="4.10.520.10">
    <property type="entry name" value="IHF-like DNA-binding proteins"/>
    <property type="match status" value="1"/>
</dbReference>
<reference evidence="1 2" key="1">
    <citation type="submission" date="2024-09" db="EMBL/GenBank/DDBJ databases">
        <title>Laminarin stimulates single cell rates of sulfate reduction while oxygen inhibits transcriptomic activity in coastal marine sediment.</title>
        <authorList>
            <person name="Lindsay M."/>
            <person name="Orcutt B."/>
            <person name="Emerson D."/>
            <person name="Stepanauskas R."/>
            <person name="D'Angelo T."/>
        </authorList>
    </citation>
    <scope>NUCLEOTIDE SEQUENCE [LARGE SCALE GENOMIC DNA]</scope>
    <source>
        <strain evidence="1">SAG AM-311-K15</strain>
    </source>
</reference>
<gene>
    <name evidence="1" type="ORF">ACFL27_11610</name>
</gene>
<name>A0ABV6YXN3_UNCC1</name>
<dbReference type="EMBL" id="JBHPBY010000128">
    <property type="protein sequence ID" value="MFC1850831.1"/>
    <property type="molecule type" value="Genomic_DNA"/>
</dbReference>
<dbReference type="GO" id="GO:0003677">
    <property type="term" value="F:DNA binding"/>
    <property type="evidence" value="ECO:0007669"/>
    <property type="project" value="UniProtKB-KW"/>
</dbReference>
<protein>
    <submittedName>
        <fullName evidence="1">HU family DNA-binding protein</fullName>
    </submittedName>
</protein>
<feature type="non-terminal residue" evidence="1">
    <location>
        <position position="57"/>
    </location>
</feature>
<proteinExistence type="predicted"/>
<dbReference type="Proteomes" id="UP001594351">
    <property type="component" value="Unassembled WGS sequence"/>
</dbReference>
<evidence type="ECO:0000313" key="2">
    <source>
        <dbReference type="Proteomes" id="UP001594351"/>
    </source>
</evidence>
<comment type="caution">
    <text evidence="1">The sequence shown here is derived from an EMBL/GenBank/DDBJ whole genome shotgun (WGS) entry which is preliminary data.</text>
</comment>
<evidence type="ECO:0000313" key="1">
    <source>
        <dbReference type="EMBL" id="MFC1850831.1"/>
    </source>
</evidence>
<accession>A0ABV6YXN3</accession>
<keyword evidence="2" id="KW-1185">Reference proteome</keyword>
<dbReference type="SUPFAM" id="SSF47729">
    <property type="entry name" value="IHF-like DNA-binding proteins"/>
    <property type="match status" value="1"/>
</dbReference>
<organism evidence="1 2">
    <name type="scientific">candidate division CSSED10-310 bacterium</name>
    <dbReference type="NCBI Taxonomy" id="2855610"/>
    <lineage>
        <taxon>Bacteria</taxon>
        <taxon>Bacteria division CSSED10-310</taxon>
    </lineage>
</organism>
<dbReference type="Pfam" id="PF00216">
    <property type="entry name" value="Bac_DNA_binding"/>
    <property type="match status" value="1"/>
</dbReference>
<sequence length="57" mass="6626">MTKEDIVIRIRDASDTLNKKLSAEVVNKLLAIMKQTLRDGEEIKISSFGKFYVQRRK</sequence>